<evidence type="ECO:0000313" key="1">
    <source>
        <dbReference type="EMBL" id="KIA60255.1"/>
    </source>
</evidence>
<reference evidence="1 2" key="1">
    <citation type="journal article" date="2014" name="Int. J. Syst. Evol. Microbiol.">
        <title>Nocardia vulneris sp. nov., isolated from wounds of human patients in North America.</title>
        <authorList>
            <person name="Lasker B.A."/>
            <person name="Bell M."/>
            <person name="Klenk H.P."/>
            <person name="Sproer C."/>
            <person name="Schumann C."/>
            <person name="Schumann P."/>
            <person name="Brown J.M."/>
        </authorList>
    </citation>
    <scope>NUCLEOTIDE SEQUENCE [LARGE SCALE GENOMIC DNA]</scope>
    <source>
        <strain evidence="1 2">W9851</strain>
    </source>
</reference>
<dbReference type="EMBL" id="JNFP01000075">
    <property type="protein sequence ID" value="KIA60255.1"/>
    <property type="molecule type" value="Genomic_DNA"/>
</dbReference>
<proteinExistence type="predicted"/>
<name>A0ABR4Z4L6_9NOCA</name>
<accession>A0ABR4Z4L6</accession>
<organism evidence="1 2">
    <name type="scientific">Nocardia vulneris</name>
    <dbReference type="NCBI Taxonomy" id="1141657"/>
    <lineage>
        <taxon>Bacteria</taxon>
        <taxon>Bacillati</taxon>
        <taxon>Actinomycetota</taxon>
        <taxon>Actinomycetes</taxon>
        <taxon>Mycobacteriales</taxon>
        <taxon>Nocardiaceae</taxon>
        <taxon>Nocardia</taxon>
    </lineage>
</organism>
<evidence type="ECO:0008006" key="3">
    <source>
        <dbReference type="Google" id="ProtNLM"/>
    </source>
</evidence>
<protein>
    <recommendedName>
        <fullName evidence="3">Terminase</fullName>
    </recommendedName>
</protein>
<evidence type="ECO:0000313" key="2">
    <source>
        <dbReference type="Proteomes" id="UP000031364"/>
    </source>
</evidence>
<comment type="caution">
    <text evidence="1">The sequence shown here is derived from an EMBL/GenBank/DDBJ whole genome shotgun (WGS) entry which is preliminary data.</text>
</comment>
<sequence>MSLNRDGPLGNQKPKVLLSRAGRWTEAEEAIFLATKYGLIPDPWQELVLRHWMSVEAGRWKNSICAMTVPRQNGKNALIEMVELYYTVELSLRVLHTAHEVKTARKAFLRIASFFENPKKYPELADMVQEVRRTNGQEAIVLNNGGSIEFAARSKSSGRGFSTDVLVLDEIQECTSESIAALLPVISASAMPQQILVGTVPGPTANGEVFTGIRNDAFEGKNPRLSWMEWSADKDADLDDIQTWLDANPAAGIRLQLDTIRDERSVMDDETFMRERLGIWDAVVSNAVIDATSWGLVADGASQAGDQLAFAVDISPDRSQASVGVAGMREDGLYHVEVIENRRGTDWVLSYLTALVAQWGPVAVVVDGPASSLVPELEQLEVPVHKLSPSEFGAACGLFYDSVMNRAMRHPNQPLFNSAIESARKRPLGDMWAWGRKNAASDITPVVAATLALYGLVTGKPIKRKKRTRKALVL</sequence>
<gene>
    <name evidence="1" type="ORF">FG87_38290</name>
</gene>
<dbReference type="Gene3D" id="3.40.50.300">
    <property type="entry name" value="P-loop containing nucleotide triphosphate hydrolases"/>
    <property type="match status" value="1"/>
</dbReference>
<keyword evidence="2" id="KW-1185">Reference proteome</keyword>
<dbReference type="Proteomes" id="UP000031364">
    <property type="component" value="Unassembled WGS sequence"/>
</dbReference>
<dbReference type="InterPro" id="IPR027417">
    <property type="entry name" value="P-loop_NTPase"/>
</dbReference>